<sequence>MSCRLEPGLSSLALLIFTILLMSSNVNCQINGTIELSSIILGHLQHTLDSLTGFARIAEMLGTAGVSEMTG</sequence>
<dbReference type="EMBL" id="OV170233">
    <property type="protein sequence ID" value="CAH0718330.1"/>
    <property type="molecule type" value="Genomic_DNA"/>
</dbReference>
<dbReference type="Proteomes" id="UP000838878">
    <property type="component" value="Chromosome 13"/>
</dbReference>
<evidence type="ECO:0000256" key="1">
    <source>
        <dbReference type="SAM" id="SignalP"/>
    </source>
</evidence>
<evidence type="ECO:0000313" key="2">
    <source>
        <dbReference type="EMBL" id="CAH0718330.1"/>
    </source>
</evidence>
<organism evidence="2 3">
    <name type="scientific">Brenthis ino</name>
    <name type="common">lesser marbled fritillary</name>
    <dbReference type="NCBI Taxonomy" id="405034"/>
    <lineage>
        <taxon>Eukaryota</taxon>
        <taxon>Metazoa</taxon>
        <taxon>Ecdysozoa</taxon>
        <taxon>Arthropoda</taxon>
        <taxon>Hexapoda</taxon>
        <taxon>Insecta</taxon>
        <taxon>Pterygota</taxon>
        <taxon>Neoptera</taxon>
        <taxon>Endopterygota</taxon>
        <taxon>Lepidoptera</taxon>
        <taxon>Glossata</taxon>
        <taxon>Ditrysia</taxon>
        <taxon>Papilionoidea</taxon>
        <taxon>Nymphalidae</taxon>
        <taxon>Heliconiinae</taxon>
        <taxon>Argynnini</taxon>
        <taxon>Brenthis</taxon>
    </lineage>
</organism>
<feature type="non-terminal residue" evidence="2">
    <location>
        <position position="71"/>
    </location>
</feature>
<gene>
    <name evidence="2" type="ORF">BINO364_LOCUS4834</name>
</gene>
<protein>
    <submittedName>
        <fullName evidence="2">Uncharacterized protein</fullName>
    </submittedName>
</protein>
<feature type="chain" id="PRO_5035480141" evidence="1">
    <location>
        <begin position="29"/>
        <end position="71"/>
    </location>
</feature>
<evidence type="ECO:0000313" key="3">
    <source>
        <dbReference type="Proteomes" id="UP000838878"/>
    </source>
</evidence>
<accession>A0A8J9VFC3</accession>
<dbReference type="OrthoDB" id="10473407at2759"/>
<name>A0A8J9VFC3_9NEOP</name>
<dbReference type="AlphaFoldDB" id="A0A8J9VFC3"/>
<proteinExistence type="predicted"/>
<feature type="signal peptide" evidence="1">
    <location>
        <begin position="1"/>
        <end position="28"/>
    </location>
</feature>
<keyword evidence="1" id="KW-0732">Signal</keyword>
<keyword evidence="3" id="KW-1185">Reference proteome</keyword>
<reference evidence="2" key="1">
    <citation type="submission" date="2021-12" db="EMBL/GenBank/DDBJ databases">
        <authorList>
            <person name="Martin H S."/>
        </authorList>
    </citation>
    <scope>NUCLEOTIDE SEQUENCE</scope>
</reference>